<dbReference type="AlphaFoldDB" id="A0A5N6E5S2"/>
<gene>
    <name evidence="1" type="ORF">BDV33DRAFT_210967</name>
</gene>
<proteinExistence type="predicted"/>
<organism evidence="1 2">
    <name type="scientific">Aspergillus novoparasiticus</name>
    <dbReference type="NCBI Taxonomy" id="986946"/>
    <lineage>
        <taxon>Eukaryota</taxon>
        <taxon>Fungi</taxon>
        <taxon>Dikarya</taxon>
        <taxon>Ascomycota</taxon>
        <taxon>Pezizomycotina</taxon>
        <taxon>Eurotiomycetes</taxon>
        <taxon>Eurotiomycetidae</taxon>
        <taxon>Eurotiales</taxon>
        <taxon>Aspergillaceae</taxon>
        <taxon>Aspergillus</taxon>
        <taxon>Aspergillus subgen. Circumdati</taxon>
    </lineage>
</organism>
<protein>
    <recommendedName>
        <fullName evidence="3">MADS-box domain-containing protein</fullName>
    </recommendedName>
</protein>
<evidence type="ECO:0008006" key="3">
    <source>
        <dbReference type="Google" id="ProtNLM"/>
    </source>
</evidence>
<dbReference type="Proteomes" id="UP000326799">
    <property type="component" value="Unassembled WGS sequence"/>
</dbReference>
<name>A0A5N6E5S2_9EURO</name>
<evidence type="ECO:0000313" key="1">
    <source>
        <dbReference type="EMBL" id="KAB8212718.1"/>
    </source>
</evidence>
<dbReference type="EMBL" id="ML733972">
    <property type="protein sequence ID" value="KAB8212718.1"/>
    <property type="molecule type" value="Genomic_DNA"/>
</dbReference>
<sequence>MAYPESRVKREQIRKRRNNLLKRLDEFWRLYSIRSWVTLEMPNGWMYTYRSHPHIPAPTDQEMREHPRPVMHKTPADYLPQSSTSLAVPQQPGVRVLGRRSEIWHRLSMLPPQEALHLLARQAHEACMIQPP</sequence>
<reference evidence="1 2" key="1">
    <citation type="submission" date="2019-04" db="EMBL/GenBank/DDBJ databases">
        <title>Fungal friends and foes A comparative genomics study of 23 Aspergillus species from section Flavi.</title>
        <authorList>
            <consortium name="DOE Joint Genome Institute"/>
            <person name="Kjaerbolling I."/>
            <person name="Vesth T.C."/>
            <person name="Frisvad J.C."/>
            <person name="Nybo J.L."/>
            <person name="Theobald S."/>
            <person name="Kildgaard S."/>
            <person name="Petersen T.I."/>
            <person name="Kuo A."/>
            <person name="Sato A."/>
            <person name="Lyhne E.K."/>
            <person name="Kogle M.E."/>
            <person name="Wiebenga A."/>
            <person name="Kun R.S."/>
            <person name="Lubbers R.J."/>
            <person name="Makela M.R."/>
            <person name="Barry K."/>
            <person name="Chovatia M."/>
            <person name="Clum A."/>
            <person name="Daum C."/>
            <person name="Haridas S."/>
            <person name="He G."/>
            <person name="LaButti K."/>
            <person name="Lipzen A."/>
            <person name="Mondo S."/>
            <person name="Pangilinan J."/>
            <person name="Riley R."/>
            <person name="Salamov A."/>
            <person name="Simmons B.A."/>
            <person name="Magnuson J.K."/>
            <person name="Henrissat B."/>
            <person name="Mortensen U.H."/>
            <person name="Larsen T.O."/>
            <person name="De vries R.P."/>
            <person name="Grigoriev I.V."/>
            <person name="Machida M."/>
            <person name="Baker S.E."/>
            <person name="Andersen M.R."/>
        </authorList>
    </citation>
    <scope>NUCLEOTIDE SEQUENCE [LARGE SCALE GENOMIC DNA]</scope>
    <source>
        <strain evidence="1 2">CBS 126849</strain>
    </source>
</reference>
<accession>A0A5N6E5S2</accession>
<evidence type="ECO:0000313" key="2">
    <source>
        <dbReference type="Proteomes" id="UP000326799"/>
    </source>
</evidence>
<keyword evidence="2" id="KW-1185">Reference proteome</keyword>